<dbReference type="GO" id="GO:0005886">
    <property type="term" value="C:plasma membrane"/>
    <property type="evidence" value="ECO:0007669"/>
    <property type="project" value="UniProtKB-SubCell"/>
</dbReference>
<name>A0A1I5WRH2_9BACI</name>
<dbReference type="RefSeq" id="WP_093338776.1">
    <property type="nucleotide sequence ID" value="NZ_FOXD01000022.1"/>
</dbReference>
<evidence type="ECO:0000256" key="1">
    <source>
        <dbReference type="ARBA" id="ARBA00004651"/>
    </source>
</evidence>
<evidence type="ECO:0000256" key="5">
    <source>
        <dbReference type="ARBA" id="ARBA00023136"/>
    </source>
</evidence>
<keyword evidence="2 6" id="KW-1003">Cell membrane</keyword>
<protein>
    <submittedName>
        <fullName evidence="8">Putative ABC transport system permease protein</fullName>
    </submittedName>
</protein>
<evidence type="ECO:0000259" key="7">
    <source>
        <dbReference type="Pfam" id="PF02687"/>
    </source>
</evidence>
<keyword evidence="3 6" id="KW-0812">Transmembrane</keyword>
<evidence type="ECO:0000313" key="9">
    <source>
        <dbReference type="Proteomes" id="UP000198892"/>
    </source>
</evidence>
<feature type="transmembrane region" description="Helical" evidence="6">
    <location>
        <begin position="490"/>
        <end position="513"/>
    </location>
</feature>
<feature type="transmembrane region" description="Helical" evidence="6">
    <location>
        <begin position="103"/>
        <end position="129"/>
    </location>
</feature>
<sequence length="608" mass="68400">MLVKLAWNGMKSKRKSYIILLTGLVMSIAIFYMFQTLALNNEFTSDNAMISSMQLVFHVGSFLLAVITFFYLLYTNTFLLSLRQREYGMFLLLGAKKSHLKRLMFLENLLIGAMALVIGIAAGTVLSWITARMVMGQLDAGLEGYHSFYLPSLVVTLLFFLVLFIVTAVWNHIKLSRVQVLDLVHADTTSDRMPARPKVNIVMMAAGIVSLTGGWLSLIFMEQLRETGIFSAAILTTLGTYLLFSSLLPVLLKAVKEKGTWKEKGVRAFTLSQLTFRVQNLKKFLATAAMLIALGAGAISGGMAFKNNAPVFAEQAGFYDAVVHNAGPEAEEILDDITFTGIWQYRYKQNEDYTFYLKEDLEGQPPKMRTSSGGVKTLENELPEDRESLADVKAARDPGSEWTRFLQRELSRDYSKAPLIVSRALYENIDAEEETVFAGKSDDFMSYLDPLAALEKIKEQKMEEAGKENYYSRSKYATFDNYQTLATGTVFMGFFLGTAFLAMMASCLMFKVLSGAAGDIPRYRMLQNIGVSRRLLKRSVAGELFVIFLIPAVLGLAHVLIGMNMFSFILLEPYYRIWVSLLVFILLYFLYYGLTVKMYQGMVLPQQK</sequence>
<dbReference type="PIRSF" id="PIRSF018968">
    <property type="entry name" value="ABC_permease_BceB"/>
    <property type="match status" value="1"/>
</dbReference>
<proteinExistence type="inferred from homology"/>
<dbReference type="STRING" id="1884432.SAMN05518683_12219"/>
<keyword evidence="4 6" id="KW-1133">Transmembrane helix</keyword>
<keyword evidence="9" id="KW-1185">Reference proteome</keyword>
<dbReference type="InterPro" id="IPR003838">
    <property type="entry name" value="ABC3_permease_C"/>
</dbReference>
<feature type="domain" description="ABC3 transporter permease C-terminal" evidence="7">
    <location>
        <begin position="60"/>
        <end position="173"/>
    </location>
</feature>
<feature type="transmembrane region" description="Helical" evidence="6">
    <location>
        <begin position="55"/>
        <end position="82"/>
    </location>
</feature>
<feature type="transmembrane region" description="Helical" evidence="6">
    <location>
        <begin position="284"/>
        <end position="305"/>
    </location>
</feature>
<comment type="similarity">
    <text evidence="6">Belongs to the ABC-4 integral membrane protein family.</text>
</comment>
<feature type="transmembrane region" description="Helical" evidence="6">
    <location>
        <begin position="575"/>
        <end position="594"/>
    </location>
</feature>
<evidence type="ECO:0000256" key="2">
    <source>
        <dbReference type="ARBA" id="ARBA00022475"/>
    </source>
</evidence>
<dbReference type="GO" id="GO:0055085">
    <property type="term" value="P:transmembrane transport"/>
    <property type="evidence" value="ECO:0007669"/>
    <property type="project" value="UniProtKB-UniRule"/>
</dbReference>
<dbReference type="Pfam" id="PF02687">
    <property type="entry name" value="FtsX"/>
    <property type="match status" value="1"/>
</dbReference>
<dbReference type="AlphaFoldDB" id="A0A1I5WRH2"/>
<keyword evidence="5 6" id="KW-0472">Membrane</keyword>
<feature type="transmembrane region" description="Helical" evidence="6">
    <location>
        <begin position="227"/>
        <end position="252"/>
    </location>
</feature>
<feature type="transmembrane region" description="Helical" evidence="6">
    <location>
        <begin position="544"/>
        <end position="569"/>
    </location>
</feature>
<organism evidence="8 9">
    <name type="scientific">Salibacterium halotolerans</name>
    <dbReference type="NCBI Taxonomy" id="1884432"/>
    <lineage>
        <taxon>Bacteria</taxon>
        <taxon>Bacillati</taxon>
        <taxon>Bacillota</taxon>
        <taxon>Bacilli</taxon>
        <taxon>Bacillales</taxon>
        <taxon>Bacillaceae</taxon>
    </lineage>
</organism>
<comment type="subcellular location">
    <subcellularLocation>
        <location evidence="1 6">Cell membrane</location>
        <topology evidence="1 6">Multi-pass membrane protein</topology>
    </subcellularLocation>
</comment>
<dbReference type="Proteomes" id="UP000198892">
    <property type="component" value="Unassembled WGS sequence"/>
</dbReference>
<dbReference type="EMBL" id="FOXD01000022">
    <property type="protein sequence ID" value="SFQ22374.1"/>
    <property type="molecule type" value="Genomic_DNA"/>
</dbReference>
<reference evidence="9" key="1">
    <citation type="submission" date="2016-10" db="EMBL/GenBank/DDBJ databases">
        <authorList>
            <person name="Varghese N."/>
            <person name="Submissions S."/>
        </authorList>
    </citation>
    <scope>NUCLEOTIDE SEQUENCE [LARGE SCALE GENOMIC DNA]</scope>
    <source>
        <strain evidence="9">S7</strain>
    </source>
</reference>
<evidence type="ECO:0000256" key="6">
    <source>
        <dbReference type="PIRNR" id="PIRNR018968"/>
    </source>
</evidence>
<accession>A0A1I5WRH2</accession>
<dbReference type="OrthoDB" id="1705903at2"/>
<feature type="transmembrane region" description="Helical" evidence="6">
    <location>
        <begin position="149"/>
        <end position="170"/>
    </location>
</feature>
<dbReference type="InterPro" id="IPR052536">
    <property type="entry name" value="ABC-4_Integral_Memb_Prot"/>
</dbReference>
<evidence type="ECO:0000256" key="4">
    <source>
        <dbReference type="ARBA" id="ARBA00022989"/>
    </source>
</evidence>
<dbReference type="InterPro" id="IPR027022">
    <property type="entry name" value="ABC_permease_BceB-typ"/>
</dbReference>
<keyword evidence="6" id="KW-0813">Transport</keyword>
<evidence type="ECO:0000256" key="3">
    <source>
        <dbReference type="ARBA" id="ARBA00022692"/>
    </source>
</evidence>
<gene>
    <name evidence="8" type="ORF">SAMN05518683_12219</name>
</gene>
<evidence type="ECO:0000313" key="8">
    <source>
        <dbReference type="EMBL" id="SFQ22374.1"/>
    </source>
</evidence>
<dbReference type="PANTHER" id="PTHR46795">
    <property type="entry name" value="ABC TRANSPORTER PERMEASE-RELATED-RELATED"/>
    <property type="match status" value="1"/>
</dbReference>
<feature type="transmembrane region" description="Helical" evidence="6">
    <location>
        <begin position="201"/>
        <end position="221"/>
    </location>
</feature>
<dbReference type="PANTHER" id="PTHR46795:SF3">
    <property type="entry name" value="ABC TRANSPORTER PERMEASE"/>
    <property type="match status" value="1"/>
</dbReference>
<feature type="transmembrane region" description="Helical" evidence="6">
    <location>
        <begin position="17"/>
        <end position="35"/>
    </location>
</feature>